<reference evidence="1 2" key="1">
    <citation type="submission" date="2015-03" db="EMBL/GenBank/DDBJ databases">
        <title>Caedibacter varicaedens, whole genome shotgun sequence.</title>
        <authorList>
            <person name="Suzuki H."/>
            <person name="Dapper A.L."/>
            <person name="Gibson A.K."/>
            <person name="Jackson C."/>
            <person name="Lee H."/>
            <person name="Pejaver V.R."/>
            <person name="Doak T."/>
            <person name="Lynch M."/>
        </authorList>
    </citation>
    <scope>NUCLEOTIDE SEQUENCE [LARGE SCALE GENOMIC DNA]</scope>
</reference>
<dbReference type="PANTHER" id="PTHR40275:SF1">
    <property type="entry name" value="SSL7038 PROTEIN"/>
    <property type="match status" value="1"/>
</dbReference>
<dbReference type="STRING" id="1629334.Cva_00295"/>
<dbReference type="AlphaFoldDB" id="A0A0K8MCP0"/>
<evidence type="ECO:0000313" key="2">
    <source>
        <dbReference type="Proteomes" id="UP000036771"/>
    </source>
</evidence>
<dbReference type="PANTHER" id="PTHR40275">
    <property type="entry name" value="SSL7038 PROTEIN"/>
    <property type="match status" value="1"/>
</dbReference>
<organism evidence="1 2">
    <name type="scientific">Caedimonas varicaedens</name>
    <dbReference type="NCBI Taxonomy" id="1629334"/>
    <lineage>
        <taxon>Bacteria</taxon>
        <taxon>Pseudomonadati</taxon>
        <taxon>Pseudomonadota</taxon>
        <taxon>Alphaproteobacteria</taxon>
        <taxon>Holosporales</taxon>
        <taxon>Caedimonadaceae</taxon>
        <taxon>Caedimonas</taxon>
    </lineage>
</organism>
<dbReference type="OrthoDB" id="9798416at2"/>
<dbReference type="InterPro" id="IPR014057">
    <property type="entry name" value="HI1420"/>
</dbReference>
<evidence type="ECO:0000313" key="1">
    <source>
        <dbReference type="EMBL" id="GAO97659.1"/>
    </source>
</evidence>
<keyword evidence="2" id="KW-1185">Reference proteome</keyword>
<comment type="caution">
    <text evidence="1">The sequence shown here is derived from an EMBL/GenBank/DDBJ whole genome shotgun (WGS) entry which is preliminary data.</text>
</comment>
<gene>
    <name evidence="1" type="ORF">Cva_00295</name>
</gene>
<dbReference type="Pfam" id="PF21716">
    <property type="entry name" value="dnstrm_HI1420"/>
    <property type="match status" value="1"/>
</dbReference>
<dbReference type="EMBL" id="BBVC01000013">
    <property type="protein sequence ID" value="GAO97659.1"/>
    <property type="molecule type" value="Genomic_DNA"/>
</dbReference>
<protein>
    <recommendedName>
        <fullName evidence="3">Addiction module antidote protein</fullName>
    </recommendedName>
</protein>
<sequence length="97" mass="10462">MKKSVSYKDYLSKSLKDPSAAAEYLNAALEEGNEAFTLALKDVVKALGGSVSHIASQANLNRESLYKTLSVKGNPHLRGLNAIIKSLGLQLHITPRP</sequence>
<accession>A0A0K8MCP0</accession>
<dbReference type="NCBIfam" id="TIGR02684">
    <property type="entry name" value="dnstrm_HI1420"/>
    <property type="match status" value="1"/>
</dbReference>
<name>A0A0K8MCP0_9PROT</name>
<dbReference type="Proteomes" id="UP000036771">
    <property type="component" value="Unassembled WGS sequence"/>
</dbReference>
<evidence type="ECO:0008006" key="3">
    <source>
        <dbReference type="Google" id="ProtNLM"/>
    </source>
</evidence>
<proteinExistence type="predicted"/>